<dbReference type="Proteomes" id="UP001317629">
    <property type="component" value="Chromosome"/>
</dbReference>
<evidence type="ECO:0000313" key="2">
    <source>
        <dbReference type="Proteomes" id="UP001317629"/>
    </source>
</evidence>
<dbReference type="RefSeq" id="WP_281931262.1">
    <property type="nucleotide sequence ID" value="NZ_AP027142.1"/>
</dbReference>
<evidence type="ECO:0000313" key="1">
    <source>
        <dbReference type="EMBL" id="BDV33754.1"/>
    </source>
</evidence>
<evidence type="ECO:0008006" key="3">
    <source>
        <dbReference type="Google" id="ProtNLM"/>
    </source>
</evidence>
<protein>
    <recommendedName>
        <fullName evidence="3">DUF2336 domain-containing protein</fullName>
    </recommendedName>
</protein>
<sequence>MQSDKSRGRIADASLLRVVVDQFVERPAHPIGDIKQFEQLALGLIDLLDAGSVARVVRPLCFYAETPRTIFARLFEKGGACAELALAFAPSLPREHLLATARQGEPALARALAQRTDLDREIVDALAQRGETETLRALAANWSAHLDTAARRALLLAARDDVTLARILLDRDDRAIEPEALFLAAMRLERTGIILNACRRALSSGHMEIRHAEPAFVARLESAALRRDRDAMAALLADALDCRKERARAVISDSQGEALALALAALGVDPDAATRLFLCADPAIAHDVERVRALVALVRSTPQRAAMQLVAAMTGAAKGERDAPRRLNARDEGAAASAWRRALPRAETVRKFDQSA</sequence>
<dbReference type="EMBL" id="AP027142">
    <property type="protein sequence ID" value="BDV33754.1"/>
    <property type="molecule type" value="Genomic_DNA"/>
</dbReference>
<organism evidence="1 2">
    <name type="scientific">Methylocystis iwaonis</name>
    <dbReference type="NCBI Taxonomy" id="2885079"/>
    <lineage>
        <taxon>Bacteria</taxon>
        <taxon>Pseudomonadati</taxon>
        <taxon>Pseudomonadota</taxon>
        <taxon>Alphaproteobacteria</taxon>
        <taxon>Hyphomicrobiales</taxon>
        <taxon>Methylocystaceae</taxon>
        <taxon>Methylocystis</taxon>
    </lineage>
</organism>
<name>A0ABN6VEW9_9HYPH</name>
<dbReference type="Pfam" id="PF10098">
    <property type="entry name" value="DUF2336"/>
    <property type="match status" value="1"/>
</dbReference>
<accession>A0ABN6VEW9</accession>
<gene>
    <name evidence="1" type="ORF">SS37A_12830</name>
</gene>
<reference evidence="1 2" key="1">
    <citation type="journal article" date="2023" name="Int. J. Syst. Evol. Microbiol.">
        <title>Methylocystis iwaonis sp. nov., a type II methane-oxidizing bacterium from surface soil of a rice paddy field in Japan, and emended description of the genus Methylocystis (ex Whittenbury et al. 1970) Bowman et al. 1993.</title>
        <authorList>
            <person name="Kaise H."/>
            <person name="Sawadogo J.B."/>
            <person name="Alam M.S."/>
            <person name="Ueno C."/>
            <person name="Dianou D."/>
            <person name="Shinjo R."/>
            <person name="Asakawa S."/>
        </authorList>
    </citation>
    <scope>NUCLEOTIDE SEQUENCE [LARGE SCALE GENOMIC DNA]</scope>
    <source>
        <strain evidence="1 2">SS37A-Re</strain>
    </source>
</reference>
<keyword evidence="2" id="KW-1185">Reference proteome</keyword>
<dbReference type="InterPro" id="IPR019285">
    <property type="entry name" value="DUF2336"/>
</dbReference>
<proteinExistence type="predicted"/>